<dbReference type="Proteomes" id="UP000325141">
    <property type="component" value="Unassembled WGS sequence"/>
</dbReference>
<evidence type="ECO:0000313" key="2">
    <source>
        <dbReference type="Proteomes" id="UP000325141"/>
    </source>
</evidence>
<dbReference type="RefSeq" id="WP_150013400.1">
    <property type="nucleotide sequence ID" value="NZ_VWSG01000008.1"/>
</dbReference>
<evidence type="ECO:0000313" key="1">
    <source>
        <dbReference type="EMBL" id="KAA5533972.1"/>
    </source>
</evidence>
<protein>
    <submittedName>
        <fullName evidence="1">Uncharacterized protein</fullName>
    </submittedName>
</protein>
<name>A0A5M6CJ51_9FLAO</name>
<dbReference type="EMBL" id="VWSG01000008">
    <property type="protein sequence ID" value="KAA5533972.1"/>
    <property type="molecule type" value="Genomic_DNA"/>
</dbReference>
<comment type="caution">
    <text evidence="1">The sequence shown here is derived from an EMBL/GenBank/DDBJ whole genome shotgun (WGS) entry which is preliminary data.</text>
</comment>
<keyword evidence="2" id="KW-1185">Reference proteome</keyword>
<dbReference type="AlphaFoldDB" id="A0A5M6CJ51"/>
<proteinExistence type="predicted"/>
<gene>
    <name evidence="1" type="ORF">F0460_11605</name>
</gene>
<accession>A0A5M6CJ51</accession>
<reference evidence="1 2" key="1">
    <citation type="submission" date="2019-09" db="EMBL/GenBank/DDBJ databases">
        <title>Genome sequence and assembly of Flavobacterium sp.</title>
        <authorList>
            <person name="Chhetri G."/>
        </authorList>
    </citation>
    <scope>NUCLEOTIDE SEQUENCE [LARGE SCALE GENOMIC DNA]</scope>
    <source>
        <strain evidence="1 2">SNL9</strain>
    </source>
</reference>
<sequence>MKILSKIRSLKFAIYKFLGKFIPYFKNKLLFMTLIRLKEDIKERLNDILKEKFKGYILATDVLFDCSNDDEVKTSMAKYNIDNTIKESKLNYSILFNCNNANVFDIIIYYCENDIKLKYKIKQEVTSEELDNFKEVEKCLLENKDFLISKFEVFRKVY</sequence>
<organism evidence="1 2">
    <name type="scientific">Paenimyroides baculatum</name>
    <dbReference type="NCBI Taxonomy" id="2608000"/>
    <lineage>
        <taxon>Bacteria</taxon>
        <taxon>Pseudomonadati</taxon>
        <taxon>Bacteroidota</taxon>
        <taxon>Flavobacteriia</taxon>
        <taxon>Flavobacteriales</taxon>
        <taxon>Flavobacteriaceae</taxon>
        <taxon>Paenimyroides</taxon>
    </lineage>
</organism>